<gene>
    <name evidence="2" type="ORF">CLV99_1489</name>
</gene>
<dbReference type="PROSITE" id="PS51257">
    <property type="entry name" value="PROKAR_LIPOPROTEIN"/>
    <property type="match status" value="1"/>
</dbReference>
<dbReference type="Proteomes" id="UP000295292">
    <property type="component" value="Unassembled WGS sequence"/>
</dbReference>
<dbReference type="Gene3D" id="1.20.1260.10">
    <property type="match status" value="1"/>
</dbReference>
<accession>A0A4R6WNR4</accession>
<organism evidence="2 3">
    <name type="scientific">Sphingobacterium yanglingense</name>
    <dbReference type="NCBI Taxonomy" id="1437280"/>
    <lineage>
        <taxon>Bacteria</taxon>
        <taxon>Pseudomonadati</taxon>
        <taxon>Bacteroidota</taxon>
        <taxon>Sphingobacteriia</taxon>
        <taxon>Sphingobacteriales</taxon>
        <taxon>Sphingobacteriaceae</taxon>
        <taxon>Sphingobacterium</taxon>
    </lineage>
</organism>
<dbReference type="InterPro" id="IPR025419">
    <property type="entry name" value="DUF4142"/>
</dbReference>
<dbReference type="AlphaFoldDB" id="A0A4R6WNR4"/>
<sequence length="178" mass="19988">MDLILRTKLTIYYLTITLTASGILFGCHDGEREYNDNLAFLTKASSSSSLKIAAGNLAVQKGQADNVQDYGEEIIKEHSSISEEMKELAVANNWIITDDLLSAHKQQLSQLQQQQVSEFDLAFAKLMVNAHEEAVNLFRIASVNENEVYDTDVQTFAQETLPILELHLIEAKEILEQK</sequence>
<protein>
    <submittedName>
        <fullName evidence="2">Putative membrane protein</fullName>
    </submittedName>
</protein>
<dbReference type="OrthoDB" id="883203at2"/>
<dbReference type="InterPro" id="IPR012347">
    <property type="entry name" value="Ferritin-like"/>
</dbReference>
<feature type="domain" description="DUF4142" evidence="1">
    <location>
        <begin position="39"/>
        <end position="174"/>
    </location>
</feature>
<dbReference type="EMBL" id="SNYV01000011">
    <property type="protein sequence ID" value="TDQ80035.1"/>
    <property type="molecule type" value="Genomic_DNA"/>
</dbReference>
<dbReference type="RefSeq" id="WP_133583783.1">
    <property type="nucleotide sequence ID" value="NZ_SNYV01000011.1"/>
</dbReference>
<comment type="caution">
    <text evidence="2">The sequence shown here is derived from an EMBL/GenBank/DDBJ whole genome shotgun (WGS) entry which is preliminary data.</text>
</comment>
<evidence type="ECO:0000259" key="1">
    <source>
        <dbReference type="Pfam" id="PF13628"/>
    </source>
</evidence>
<evidence type="ECO:0000313" key="3">
    <source>
        <dbReference type="Proteomes" id="UP000295292"/>
    </source>
</evidence>
<evidence type="ECO:0000313" key="2">
    <source>
        <dbReference type="EMBL" id="TDQ80035.1"/>
    </source>
</evidence>
<name>A0A4R6WNR4_9SPHI</name>
<dbReference type="Pfam" id="PF13628">
    <property type="entry name" value="DUF4142"/>
    <property type="match status" value="1"/>
</dbReference>
<reference evidence="2 3" key="1">
    <citation type="submission" date="2019-03" db="EMBL/GenBank/DDBJ databases">
        <title>Genomic Encyclopedia of Archaeal and Bacterial Type Strains, Phase II (KMG-II): from individual species to whole genera.</title>
        <authorList>
            <person name="Goeker M."/>
        </authorList>
    </citation>
    <scope>NUCLEOTIDE SEQUENCE [LARGE SCALE GENOMIC DNA]</scope>
    <source>
        <strain evidence="2 3">DSM 28353</strain>
    </source>
</reference>
<dbReference type="PANTHER" id="PTHR38593:SF1">
    <property type="entry name" value="BLR2558 PROTEIN"/>
    <property type="match status" value="1"/>
</dbReference>
<keyword evidence="3" id="KW-1185">Reference proteome</keyword>
<dbReference type="PANTHER" id="PTHR38593">
    <property type="entry name" value="BLR2558 PROTEIN"/>
    <property type="match status" value="1"/>
</dbReference>
<proteinExistence type="predicted"/>